<proteinExistence type="inferred from homology"/>
<dbReference type="Proteomes" id="UP000812966">
    <property type="component" value="Unassembled WGS sequence"/>
</dbReference>
<dbReference type="SUPFAM" id="SSF54373">
    <property type="entry name" value="FAD-linked reductases, C-terminal domain"/>
    <property type="match status" value="1"/>
</dbReference>
<accession>A0A8K0NSR8</accession>
<feature type="domain" description="FAD-binding" evidence="6">
    <location>
        <begin position="11"/>
        <end position="340"/>
    </location>
</feature>
<dbReference type="Gene3D" id="3.50.50.60">
    <property type="entry name" value="FAD/NAD(P)-binding domain"/>
    <property type="match status" value="1"/>
</dbReference>
<reference evidence="7" key="1">
    <citation type="submission" date="2020-04" db="EMBL/GenBank/DDBJ databases">
        <title>Analysis of mating type loci in Filobasidium floriforme.</title>
        <authorList>
            <person name="Nowrousian M."/>
        </authorList>
    </citation>
    <scope>NUCLEOTIDE SEQUENCE</scope>
    <source>
        <strain evidence="7">CBS 6242</strain>
    </source>
</reference>
<evidence type="ECO:0000256" key="2">
    <source>
        <dbReference type="ARBA" id="ARBA00022630"/>
    </source>
</evidence>
<protein>
    <recommendedName>
        <fullName evidence="6">FAD-binding domain-containing protein</fullName>
    </recommendedName>
</protein>
<dbReference type="PANTHER" id="PTHR13789">
    <property type="entry name" value="MONOOXYGENASE"/>
    <property type="match status" value="1"/>
</dbReference>
<evidence type="ECO:0000313" key="8">
    <source>
        <dbReference type="Proteomes" id="UP000812966"/>
    </source>
</evidence>
<evidence type="ECO:0000313" key="7">
    <source>
        <dbReference type="EMBL" id="KAG7532084.1"/>
    </source>
</evidence>
<evidence type="ECO:0000256" key="3">
    <source>
        <dbReference type="ARBA" id="ARBA00022827"/>
    </source>
</evidence>
<dbReference type="InterPro" id="IPR002938">
    <property type="entry name" value="FAD-bd"/>
</dbReference>
<keyword evidence="2" id="KW-0285">Flavoprotein</keyword>
<dbReference type="GO" id="GO:0004497">
    <property type="term" value="F:monooxygenase activity"/>
    <property type="evidence" value="ECO:0007669"/>
    <property type="project" value="UniProtKB-KW"/>
</dbReference>
<keyword evidence="8" id="KW-1185">Reference proteome</keyword>
<comment type="caution">
    <text evidence="7">The sequence shown here is derived from an EMBL/GenBank/DDBJ whole genome shotgun (WGS) entry which is preliminary data.</text>
</comment>
<dbReference type="Pfam" id="PF01494">
    <property type="entry name" value="FAD_binding_3"/>
    <property type="match status" value="1"/>
</dbReference>
<keyword evidence="4" id="KW-0560">Oxidoreductase</keyword>
<dbReference type="OrthoDB" id="9993796at2759"/>
<sequence>MTVDTTSNQRLRVTIVGAGLCGLATGAAMREYADVTILESAAELGEIGAAVHLAPNAYRVIKNLGGDLLKYGSVPCKAYRCWSPEAKILIDAHFDPLKDEGCEWTLNHRADVQKELWRLATTEKGLGKPCEIRLNARVVDLDTSTGLVTLASGQTVEGDIIIGSDGIKSVVRAKTISASYNSAPSGHSAYRTLVPSHKIESNERLKALGLLEGRITVVDGGERRIICYPCRDGSLLNFVCCLPDSELNEISEEKWTAKGDVDSLVKSYETFDPVWQELLSQAEDIGLWQLRDQEPLDRWVNGRCILVGDGAHAMLPHQGQGASQAFEDAEALGYVLRSLTTSSSSSSASSPPSFEEVNAALQRVFSIRYKRATYIQQLSRAGGLGEMRRKGLSLANGEEAPPLNPMKQQEYTWGYWGAERWEAERKDWLA</sequence>
<evidence type="ECO:0000256" key="1">
    <source>
        <dbReference type="ARBA" id="ARBA00007992"/>
    </source>
</evidence>
<evidence type="ECO:0000259" key="6">
    <source>
        <dbReference type="Pfam" id="PF01494"/>
    </source>
</evidence>
<dbReference type="PRINTS" id="PR00420">
    <property type="entry name" value="RNGMNOXGNASE"/>
</dbReference>
<dbReference type="GO" id="GO:0071949">
    <property type="term" value="F:FAD binding"/>
    <property type="evidence" value="ECO:0007669"/>
    <property type="project" value="InterPro"/>
</dbReference>
<name>A0A8K0NSR8_9TREE</name>
<gene>
    <name evidence="7" type="ORF">FFLO_03892</name>
</gene>
<evidence type="ECO:0000256" key="4">
    <source>
        <dbReference type="ARBA" id="ARBA00023002"/>
    </source>
</evidence>
<dbReference type="EMBL" id="JABELV010000075">
    <property type="protein sequence ID" value="KAG7532084.1"/>
    <property type="molecule type" value="Genomic_DNA"/>
</dbReference>
<organism evidence="7 8">
    <name type="scientific">Filobasidium floriforme</name>
    <dbReference type="NCBI Taxonomy" id="5210"/>
    <lineage>
        <taxon>Eukaryota</taxon>
        <taxon>Fungi</taxon>
        <taxon>Dikarya</taxon>
        <taxon>Basidiomycota</taxon>
        <taxon>Agaricomycotina</taxon>
        <taxon>Tremellomycetes</taxon>
        <taxon>Filobasidiales</taxon>
        <taxon>Filobasidiaceae</taxon>
        <taxon>Filobasidium</taxon>
    </lineage>
</organism>
<dbReference type="InterPro" id="IPR036188">
    <property type="entry name" value="FAD/NAD-bd_sf"/>
</dbReference>
<comment type="similarity">
    <text evidence="1">Belongs to the paxM FAD-dependent monooxygenase family.</text>
</comment>
<dbReference type="PANTHER" id="PTHR13789:SF314">
    <property type="entry name" value="FAD-BINDING DOMAIN-CONTAINING PROTEIN"/>
    <property type="match status" value="1"/>
</dbReference>
<keyword evidence="3" id="KW-0274">FAD</keyword>
<keyword evidence="5" id="KW-0503">Monooxygenase</keyword>
<dbReference type="InterPro" id="IPR050493">
    <property type="entry name" value="FAD-dep_Monooxygenase_BioMet"/>
</dbReference>
<dbReference type="SUPFAM" id="SSF51905">
    <property type="entry name" value="FAD/NAD(P)-binding domain"/>
    <property type="match status" value="1"/>
</dbReference>
<evidence type="ECO:0000256" key="5">
    <source>
        <dbReference type="ARBA" id="ARBA00023033"/>
    </source>
</evidence>
<dbReference type="AlphaFoldDB" id="A0A8K0NSR8"/>